<dbReference type="InterPro" id="IPR010482">
    <property type="entry name" value="TECPR1-like_DysF"/>
</dbReference>
<sequence length="475" mass="53512">MSISSPRPIGITTILPATASAAVYGAARPDNNTEQEQYEHIFDNLIEKLITPTNPDADNNKSSTESNDPPLSLSLLAWHLHRLARKAKLLAQVQIVVYHFLSWHQPALTVSGLALWFYVCMYPMLLFNLPLVVVLFGVLIPGYDRRHPNAAIPRALRQNQQHGGRATLRRPDDENSGDEDVAGYGSSGTRLGANQSPAVLMERLRDLQNSVSAANAALDMLQDDVLQNPRFSFKRGYELESTGLYFLFLNIAVGLNLVLWALGIPFNFIVLALGWSVVGFYHPAVQGYLLAKSRTPKSTMGNQVSDAKLRDDGSPSLLTKIKRRVERQFYQFITTDLSTAHEAPAQHLVEIFELQRQGLTPRQWTPWVYTTGLYDLSSPLRRSGARPPGTRFLADVQPPQISSSGGSGGWFFAEEYSWQLDVAPKQWVLQKGLRRHVDMDVDDAGWVYDYDVSTNERGEWRRRRWTRPVFRYATD</sequence>
<accession>A0A0J9X4Z1</accession>
<feature type="transmembrane region" description="Helical" evidence="6">
    <location>
        <begin position="95"/>
        <end position="119"/>
    </location>
</feature>
<dbReference type="InterPro" id="IPR052816">
    <property type="entry name" value="Peroxisomal_Membrane_PEX28-32"/>
</dbReference>
<keyword evidence="4 6" id="KW-0472">Membrane</keyword>
<feature type="transmembrane region" description="Helical" evidence="6">
    <location>
        <begin position="244"/>
        <end position="262"/>
    </location>
</feature>
<organism evidence="8 9">
    <name type="scientific">Geotrichum candidum</name>
    <name type="common">Oospora lactis</name>
    <name type="synonym">Dipodascus geotrichum</name>
    <dbReference type="NCBI Taxonomy" id="1173061"/>
    <lineage>
        <taxon>Eukaryota</taxon>
        <taxon>Fungi</taxon>
        <taxon>Dikarya</taxon>
        <taxon>Ascomycota</taxon>
        <taxon>Saccharomycotina</taxon>
        <taxon>Dipodascomycetes</taxon>
        <taxon>Dipodascales</taxon>
        <taxon>Dipodascaceae</taxon>
        <taxon>Geotrichum</taxon>
    </lineage>
</organism>
<keyword evidence="3 6" id="KW-1133">Transmembrane helix</keyword>
<evidence type="ECO:0000313" key="9">
    <source>
        <dbReference type="Proteomes" id="UP000242525"/>
    </source>
</evidence>
<keyword evidence="9" id="KW-1185">Reference proteome</keyword>
<feature type="transmembrane region" description="Helical" evidence="6">
    <location>
        <begin position="125"/>
        <end position="143"/>
    </location>
</feature>
<dbReference type="PANTHER" id="PTHR28304:SF2">
    <property type="entry name" value="PEROXISOMAL MEMBRANE PROTEIN PEX29"/>
    <property type="match status" value="1"/>
</dbReference>
<dbReference type="Proteomes" id="UP000242525">
    <property type="component" value="Unassembled WGS sequence"/>
</dbReference>
<evidence type="ECO:0000256" key="5">
    <source>
        <dbReference type="SAM" id="MobiDB-lite"/>
    </source>
</evidence>
<keyword evidence="2 6" id="KW-0812">Transmembrane</keyword>
<reference evidence="8" key="1">
    <citation type="submission" date="2014-03" db="EMBL/GenBank/DDBJ databases">
        <authorList>
            <person name="Casaregola S."/>
        </authorList>
    </citation>
    <scope>NUCLEOTIDE SEQUENCE [LARGE SCALE GENOMIC DNA]</scope>
    <source>
        <strain evidence="8">CLIB 918</strain>
    </source>
</reference>
<comment type="subcellular location">
    <subcellularLocation>
        <location evidence="1">Membrane</location>
        <topology evidence="1">Multi-pass membrane protein</topology>
    </subcellularLocation>
</comment>
<dbReference type="EMBL" id="CCBN010000002">
    <property type="protein sequence ID" value="CDO51822.1"/>
    <property type="molecule type" value="Genomic_DNA"/>
</dbReference>
<dbReference type="Pfam" id="PF06398">
    <property type="entry name" value="Pex24p"/>
    <property type="match status" value="1"/>
</dbReference>
<proteinExistence type="predicted"/>
<dbReference type="PANTHER" id="PTHR28304">
    <property type="entry name" value="PEROXISOMAL MEMBRANE PROTEIN PEX29"/>
    <property type="match status" value="1"/>
</dbReference>
<evidence type="ECO:0000256" key="3">
    <source>
        <dbReference type="ARBA" id="ARBA00022989"/>
    </source>
</evidence>
<gene>
    <name evidence="8" type="ORF">BN980_GECA02s01462g</name>
</gene>
<evidence type="ECO:0000256" key="2">
    <source>
        <dbReference type="ARBA" id="ARBA00022692"/>
    </source>
</evidence>
<protein>
    <submittedName>
        <fullName evidence="8">Similar to Saccharomyces cerevisiae YHR150W PEX28 Peroxisomal integral membrane peroxin, involved in the regulation of peroxisomal size, number and distribution</fullName>
    </submittedName>
</protein>
<feature type="domain" description="TECPR1-like DysF" evidence="7">
    <location>
        <begin position="71"/>
        <end position="467"/>
    </location>
</feature>
<name>A0A0J9X4Z1_GEOCN</name>
<dbReference type="GO" id="GO:0007031">
    <property type="term" value="P:peroxisome organization"/>
    <property type="evidence" value="ECO:0007669"/>
    <property type="project" value="UniProtKB-ARBA"/>
</dbReference>
<evidence type="ECO:0000256" key="4">
    <source>
        <dbReference type="ARBA" id="ARBA00023136"/>
    </source>
</evidence>
<evidence type="ECO:0000256" key="6">
    <source>
        <dbReference type="SAM" id="Phobius"/>
    </source>
</evidence>
<comment type="caution">
    <text evidence="8">The sequence shown here is derived from an EMBL/GenBank/DDBJ whole genome shotgun (WGS) entry which is preliminary data.</text>
</comment>
<dbReference type="OrthoDB" id="74314at2759"/>
<dbReference type="STRING" id="1173061.A0A0J9X4Z1"/>
<dbReference type="GO" id="GO:0005778">
    <property type="term" value="C:peroxisomal membrane"/>
    <property type="evidence" value="ECO:0007669"/>
    <property type="project" value="TreeGrafter"/>
</dbReference>
<evidence type="ECO:0000313" key="8">
    <source>
        <dbReference type="EMBL" id="CDO51822.1"/>
    </source>
</evidence>
<feature type="transmembrane region" description="Helical" evidence="6">
    <location>
        <begin position="268"/>
        <end position="291"/>
    </location>
</feature>
<dbReference type="AlphaFoldDB" id="A0A0J9X4Z1"/>
<feature type="region of interest" description="Disordered" evidence="5">
    <location>
        <begin position="155"/>
        <end position="193"/>
    </location>
</feature>
<evidence type="ECO:0000256" key="1">
    <source>
        <dbReference type="ARBA" id="ARBA00004141"/>
    </source>
</evidence>
<evidence type="ECO:0000259" key="7">
    <source>
        <dbReference type="Pfam" id="PF06398"/>
    </source>
</evidence>